<sequence>MVSRIVRSLRSVNWEAHYFGMLLVALVLVGTLFVEAGKRHQAELDRQRAYEMVEIEKDKRYNDSLID</sequence>
<evidence type="ECO:0000256" key="1">
    <source>
        <dbReference type="SAM" id="Phobius"/>
    </source>
</evidence>
<gene>
    <name evidence="2" type="ORF">UFOVP704_14</name>
</gene>
<evidence type="ECO:0000313" key="2">
    <source>
        <dbReference type="EMBL" id="CAB4158615.1"/>
    </source>
</evidence>
<keyword evidence="1" id="KW-0812">Transmembrane</keyword>
<organism evidence="2">
    <name type="scientific">uncultured Caudovirales phage</name>
    <dbReference type="NCBI Taxonomy" id="2100421"/>
    <lineage>
        <taxon>Viruses</taxon>
        <taxon>Duplodnaviria</taxon>
        <taxon>Heunggongvirae</taxon>
        <taxon>Uroviricota</taxon>
        <taxon>Caudoviricetes</taxon>
        <taxon>Peduoviridae</taxon>
        <taxon>Maltschvirus</taxon>
        <taxon>Maltschvirus maltsch</taxon>
    </lineage>
</organism>
<reference evidence="2" key="1">
    <citation type="submission" date="2020-04" db="EMBL/GenBank/DDBJ databases">
        <authorList>
            <person name="Chiriac C."/>
            <person name="Salcher M."/>
            <person name="Ghai R."/>
            <person name="Kavagutti S V."/>
        </authorList>
    </citation>
    <scope>NUCLEOTIDE SEQUENCE</scope>
</reference>
<dbReference type="EMBL" id="LR796675">
    <property type="protein sequence ID" value="CAB4158615.1"/>
    <property type="molecule type" value="Genomic_DNA"/>
</dbReference>
<keyword evidence="1" id="KW-1133">Transmembrane helix</keyword>
<protein>
    <submittedName>
        <fullName evidence="2">Uncharacterized protein</fullName>
    </submittedName>
</protein>
<accession>A0A6J5NN77</accession>
<feature type="transmembrane region" description="Helical" evidence="1">
    <location>
        <begin position="16"/>
        <end position="34"/>
    </location>
</feature>
<keyword evidence="1" id="KW-0472">Membrane</keyword>
<proteinExistence type="predicted"/>
<name>A0A6J5NN77_9CAUD</name>